<keyword evidence="3" id="KW-1185">Reference proteome</keyword>
<reference evidence="2 3" key="1">
    <citation type="journal article" date="2016" name="Environ. Microbiol.">
        <title>New Methyloceanibacter diversity from North Sea sediments includes methanotroph containing solely the soluble methane monooxygenase.</title>
        <authorList>
            <person name="Vekeman B."/>
            <person name="Kerckhof F.M."/>
            <person name="Cremers G."/>
            <person name="de Vos P."/>
            <person name="Vandamme P."/>
            <person name="Boon N."/>
            <person name="Op den Camp H.J."/>
            <person name="Heylen K."/>
        </authorList>
    </citation>
    <scope>NUCLEOTIDE SEQUENCE [LARGE SCALE GENOMIC DNA]</scope>
    <source>
        <strain evidence="2 3">R-67175</strain>
    </source>
</reference>
<comment type="caution">
    <text evidence="2">The sequence shown here is derived from an EMBL/GenBank/DDBJ whole genome shotgun (WGS) entry which is preliminary data.</text>
</comment>
<keyword evidence="1" id="KW-0812">Transmembrane</keyword>
<keyword evidence="1" id="KW-0472">Membrane</keyword>
<gene>
    <name evidence="2" type="ORF">AUC69_11745</name>
</gene>
<evidence type="ECO:0000313" key="2">
    <source>
        <dbReference type="EMBL" id="ODR97301.1"/>
    </source>
</evidence>
<protein>
    <submittedName>
        <fullName evidence="2">Uncharacterized protein</fullName>
    </submittedName>
</protein>
<keyword evidence="1" id="KW-1133">Transmembrane helix</keyword>
<accession>A0A1E3VVK4</accession>
<proteinExistence type="predicted"/>
<dbReference type="AlphaFoldDB" id="A0A1E3VVK4"/>
<evidence type="ECO:0000313" key="3">
    <source>
        <dbReference type="Proteomes" id="UP000094472"/>
    </source>
</evidence>
<sequence length="60" mass="6411">MIAEGDDKRHRLAGVGANRHILDSALLLLFFASAGTTATAAARAATPRQIEKFERAFLAT</sequence>
<name>A0A1E3VVK4_9HYPH</name>
<evidence type="ECO:0000256" key="1">
    <source>
        <dbReference type="SAM" id="Phobius"/>
    </source>
</evidence>
<feature type="transmembrane region" description="Helical" evidence="1">
    <location>
        <begin position="25"/>
        <end position="45"/>
    </location>
</feature>
<dbReference type="Proteomes" id="UP000094472">
    <property type="component" value="Unassembled WGS sequence"/>
</dbReference>
<dbReference type="EMBL" id="LPWF01000026">
    <property type="protein sequence ID" value="ODR97301.1"/>
    <property type="molecule type" value="Genomic_DNA"/>
</dbReference>
<organism evidence="2 3">
    <name type="scientific">Methyloceanibacter superfactus</name>
    <dbReference type="NCBI Taxonomy" id="1774969"/>
    <lineage>
        <taxon>Bacteria</taxon>
        <taxon>Pseudomonadati</taxon>
        <taxon>Pseudomonadota</taxon>
        <taxon>Alphaproteobacteria</taxon>
        <taxon>Hyphomicrobiales</taxon>
        <taxon>Hyphomicrobiaceae</taxon>
        <taxon>Methyloceanibacter</taxon>
    </lineage>
</organism>